<sequence>MTVFGSLWTSRAPAVAAFDEMVLGIAREVDRQSPVPAR</sequence>
<protein>
    <submittedName>
        <fullName evidence="1">Uncharacterized protein</fullName>
    </submittedName>
</protein>
<evidence type="ECO:0000313" key="1">
    <source>
        <dbReference type="EMBL" id="MBB4771586.1"/>
    </source>
</evidence>
<dbReference type="EMBL" id="JACHMV010000001">
    <property type="protein sequence ID" value="MBB4771586.1"/>
    <property type="molecule type" value="Genomic_DNA"/>
</dbReference>
<gene>
    <name evidence="1" type="ORF">F4557_000004</name>
</gene>
<dbReference type="Proteomes" id="UP000549343">
    <property type="component" value="Unassembled WGS sequence"/>
</dbReference>
<name>A0A7W7I739_9ACTN</name>
<reference evidence="1 2" key="1">
    <citation type="submission" date="2020-08" db="EMBL/GenBank/DDBJ databases">
        <title>Sequencing the genomes of 1000 actinobacteria strains.</title>
        <authorList>
            <person name="Klenk H.-P."/>
        </authorList>
    </citation>
    <scope>NUCLEOTIDE SEQUENCE [LARGE SCALE GENOMIC DNA]</scope>
    <source>
        <strain evidence="1 2">DSM 44772</strain>
    </source>
</reference>
<evidence type="ECO:0000313" key="2">
    <source>
        <dbReference type="Proteomes" id="UP000549343"/>
    </source>
</evidence>
<comment type="caution">
    <text evidence="1">The sequence shown here is derived from an EMBL/GenBank/DDBJ whole genome shotgun (WGS) entry which is preliminary data.</text>
</comment>
<dbReference type="AlphaFoldDB" id="A0A7W7I739"/>
<accession>A0A7W7I739</accession>
<organism evidence="1 2">
    <name type="scientific">Actinomadura livida</name>
    <dbReference type="NCBI Taxonomy" id="79909"/>
    <lineage>
        <taxon>Bacteria</taxon>
        <taxon>Bacillati</taxon>
        <taxon>Actinomycetota</taxon>
        <taxon>Actinomycetes</taxon>
        <taxon>Streptosporangiales</taxon>
        <taxon>Thermomonosporaceae</taxon>
        <taxon>Actinomadura</taxon>
    </lineage>
</organism>
<proteinExistence type="predicted"/>